<dbReference type="EMBL" id="JBEPMM010000008">
    <property type="protein sequence ID" value="MET3693538.1"/>
    <property type="molecule type" value="Genomic_DNA"/>
</dbReference>
<dbReference type="InterPro" id="IPR030995">
    <property type="entry name" value="SoxZ"/>
</dbReference>
<evidence type="ECO:0000313" key="3">
    <source>
        <dbReference type="Proteomes" id="UP001549145"/>
    </source>
</evidence>
<protein>
    <submittedName>
        <fullName evidence="2">Sulfur-oxidizing protein SoxZ</fullName>
    </submittedName>
</protein>
<dbReference type="InterPro" id="IPR014756">
    <property type="entry name" value="Ig_E-set"/>
</dbReference>
<reference evidence="2 3" key="1">
    <citation type="submission" date="2024-06" db="EMBL/GenBank/DDBJ databases">
        <title>Genomic Encyclopedia of Type Strains, Phase IV (KMG-IV): sequencing the most valuable type-strain genomes for metagenomic binning, comparative biology and taxonomic classification.</title>
        <authorList>
            <person name="Goeker M."/>
        </authorList>
    </citation>
    <scope>NUCLEOTIDE SEQUENCE [LARGE SCALE GENOMIC DNA]</scope>
    <source>
        <strain evidence="2 3">DSM 21331</strain>
    </source>
</reference>
<evidence type="ECO:0000259" key="1">
    <source>
        <dbReference type="Pfam" id="PF08770"/>
    </source>
</evidence>
<dbReference type="Gene3D" id="2.60.40.10">
    <property type="entry name" value="Immunoglobulins"/>
    <property type="match status" value="1"/>
</dbReference>
<proteinExistence type="predicted"/>
<accession>A0ABV2L6T0</accession>
<comment type="caution">
    <text evidence="2">The sequence shown here is derived from an EMBL/GenBank/DDBJ whole genome shotgun (WGS) entry which is preliminary data.</text>
</comment>
<sequence>MARTLINVPKSAGAGEIVTIKTLISHPMETGFRPGADGRIRPRDIITEFTCLYDGETVFRAELFPATAANPYLTFTLRATRTGPLTFTWRGDNGFTQTETATLTVT</sequence>
<dbReference type="RefSeq" id="WP_238277710.1">
    <property type="nucleotide sequence ID" value="NZ_BPQL01000024.1"/>
</dbReference>
<gene>
    <name evidence="2" type="ORF">ABID43_003088</name>
</gene>
<feature type="domain" description="Sulphur oxidation protein SoxZ" evidence="1">
    <location>
        <begin position="9"/>
        <end position="101"/>
    </location>
</feature>
<dbReference type="InterPro" id="IPR013783">
    <property type="entry name" value="Ig-like_fold"/>
</dbReference>
<evidence type="ECO:0000313" key="2">
    <source>
        <dbReference type="EMBL" id="MET3693538.1"/>
    </source>
</evidence>
<name>A0ABV2L6T0_9HYPH</name>
<dbReference type="Pfam" id="PF08770">
    <property type="entry name" value="SoxZ"/>
    <property type="match status" value="1"/>
</dbReference>
<dbReference type="InterPro" id="IPR014880">
    <property type="entry name" value="SoxZ_dom"/>
</dbReference>
<dbReference type="Proteomes" id="UP001549145">
    <property type="component" value="Unassembled WGS sequence"/>
</dbReference>
<organism evidence="2 3">
    <name type="scientific">Methylobacterium goesingense</name>
    <dbReference type="NCBI Taxonomy" id="243690"/>
    <lineage>
        <taxon>Bacteria</taxon>
        <taxon>Pseudomonadati</taxon>
        <taxon>Pseudomonadota</taxon>
        <taxon>Alphaproteobacteria</taxon>
        <taxon>Hyphomicrobiales</taxon>
        <taxon>Methylobacteriaceae</taxon>
        <taxon>Methylobacterium</taxon>
    </lineage>
</organism>
<dbReference type="NCBIfam" id="TIGR04490">
    <property type="entry name" value="SoxZ_true"/>
    <property type="match status" value="1"/>
</dbReference>
<keyword evidence="3" id="KW-1185">Reference proteome</keyword>
<dbReference type="SUPFAM" id="SSF81296">
    <property type="entry name" value="E set domains"/>
    <property type="match status" value="1"/>
</dbReference>